<protein>
    <submittedName>
        <fullName evidence="1">Type II toxin-antitoxin system RnlB family antitoxin</fullName>
    </submittedName>
</protein>
<gene>
    <name evidence="1" type="ORF">ACED33_06685</name>
</gene>
<name>A0ABV4LQ12_VIBSP</name>
<evidence type="ECO:0000313" key="2">
    <source>
        <dbReference type="Proteomes" id="UP001569200"/>
    </source>
</evidence>
<accession>A0ABV4LQ12</accession>
<sequence>MISIRQLRLKNKALTLATATSFESPLSNLSDISLELASKVGSKSQLVVFDLLSSNGDEWNRFITMEFNGRKLVRNTYKILEINNSDLYEDLKLLQTTYFEQNPNYLAASILS</sequence>
<proteinExistence type="predicted"/>
<organism evidence="1 2">
    <name type="scientific">Vibrio splendidus</name>
    <dbReference type="NCBI Taxonomy" id="29497"/>
    <lineage>
        <taxon>Bacteria</taxon>
        <taxon>Pseudomonadati</taxon>
        <taxon>Pseudomonadota</taxon>
        <taxon>Gammaproteobacteria</taxon>
        <taxon>Vibrionales</taxon>
        <taxon>Vibrionaceae</taxon>
        <taxon>Vibrio</taxon>
    </lineage>
</organism>
<dbReference type="Proteomes" id="UP001569200">
    <property type="component" value="Unassembled WGS sequence"/>
</dbReference>
<dbReference type="Pfam" id="PF15933">
    <property type="entry name" value="RnlB_antitoxin"/>
    <property type="match status" value="1"/>
</dbReference>
<dbReference type="EMBL" id="JBGOOW010000004">
    <property type="protein sequence ID" value="MEZ8180355.1"/>
    <property type="molecule type" value="Genomic_DNA"/>
</dbReference>
<dbReference type="RefSeq" id="WP_371690682.1">
    <property type="nucleotide sequence ID" value="NZ_JBGONW010000007.1"/>
</dbReference>
<evidence type="ECO:0000313" key="1">
    <source>
        <dbReference type="EMBL" id="MEZ8180355.1"/>
    </source>
</evidence>
<dbReference type="InterPro" id="IPR031834">
    <property type="entry name" value="RnlB/LsoB_antitoxin"/>
</dbReference>
<keyword evidence="2" id="KW-1185">Reference proteome</keyword>
<reference evidence="1 2" key="1">
    <citation type="submission" date="2024-06" db="EMBL/GenBank/DDBJ databases">
        <authorList>
            <person name="Steensen K."/>
            <person name="Seneca J."/>
            <person name="Bartlau N."/>
            <person name="Yu A.X."/>
            <person name="Polz M.F."/>
        </authorList>
    </citation>
    <scope>NUCLEOTIDE SEQUENCE [LARGE SCALE GENOMIC DNA]</scope>
    <source>
        <strain evidence="1 2">1F145</strain>
    </source>
</reference>
<comment type="caution">
    <text evidence="1">The sequence shown here is derived from an EMBL/GenBank/DDBJ whole genome shotgun (WGS) entry which is preliminary data.</text>
</comment>